<dbReference type="Pfam" id="PF18082">
    <property type="entry name" value="NAT_N"/>
    <property type="match status" value="1"/>
</dbReference>
<feature type="domain" description="N-acyltransferase N-terminal" evidence="1">
    <location>
        <begin position="7"/>
        <end position="127"/>
    </location>
</feature>
<feature type="domain" description="GNAT-like C-terminal" evidence="2">
    <location>
        <begin position="130"/>
        <end position="268"/>
    </location>
</feature>
<reference evidence="3" key="2">
    <citation type="submission" date="2021-04" db="EMBL/GenBank/DDBJ databases">
        <authorList>
            <person name="Gilroy R."/>
        </authorList>
    </citation>
    <scope>NUCLEOTIDE SEQUENCE</scope>
    <source>
        <strain evidence="3">CHK192-19661</strain>
    </source>
</reference>
<sequence length="271" mass="30049">MEREILRLAEELGTDAGAVRLLESARIALPPARLHALAEALTQKDGYGKAVQALERELPPAEDGGFGILAVMLRAALRTRELYAARGISDGIFLGTMRCFPRFLREHLESYGRYGFDRAFWTGRQLSLTLFRLGELEYELLAGEKGVLSLHIPSDADLSEEKTDASLRMQESFFAEYFPAYAGADIYCDSWLLSPALKGLLPEGSRILAFAARFRLLSADAEAQGYRQWVFGNPSLAPEEFPERTSLQRNMKKFVLAGGKVGSGRGILPKK</sequence>
<protein>
    <submittedName>
        <fullName evidence="3">DUF5596 domain-containing protein</fullName>
    </submittedName>
</protein>
<evidence type="ECO:0000313" key="4">
    <source>
        <dbReference type="Proteomes" id="UP000824025"/>
    </source>
</evidence>
<dbReference type="EMBL" id="DXCF01000015">
    <property type="protein sequence ID" value="HIZ09414.1"/>
    <property type="molecule type" value="Genomic_DNA"/>
</dbReference>
<organism evidence="3 4">
    <name type="scientific">Candidatus Borkfalkia avicola</name>
    <dbReference type="NCBI Taxonomy" id="2838503"/>
    <lineage>
        <taxon>Bacteria</taxon>
        <taxon>Bacillati</taxon>
        <taxon>Bacillota</taxon>
        <taxon>Clostridia</taxon>
        <taxon>Christensenellales</taxon>
        <taxon>Christensenellaceae</taxon>
        <taxon>Candidatus Borkfalkia</taxon>
    </lineage>
</organism>
<comment type="caution">
    <text evidence="3">The sequence shown here is derived from an EMBL/GenBank/DDBJ whole genome shotgun (WGS) entry which is preliminary data.</text>
</comment>
<evidence type="ECO:0000259" key="1">
    <source>
        <dbReference type="Pfam" id="PF18082"/>
    </source>
</evidence>
<evidence type="ECO:0000313" key="3">
    <source>
        <dbReference type="EMBL" id="HIZ09414.1"/>
    </source>
</evidence>
<dbReference type="Pfam" id="PF18164">
    <property type="entry name" value="GNAT_C"/>
    <property type="match status" value="1"/>
</dbReference>
<dbReference type="AlphaFoldDB" id="A0A9D2IHG0"/>
<accession>A0A9D2IHG0</accession>
<name>A0A9D2IHG0_9FIRM</name>
<dbReference type="Gene3D" id="3.40.630.120">
    <property type="match status" value="1"/>
</dbReference>
<proteinExistence type="predicted"/>
<gene>
    <name evidence="3" type="ORF">H9726_02880</name>
</gene>
<dbReference type="InterPro" id="IPR041644">
    <property type="entry name" value="GNAT_C"/>
</dbReference>
<reference evidence="3" key="1">
    <citation type="journal article" date="2021" name="PeerJ">
        <title>Extensive microbial diversity within the chicken gut microbiome revealed by metagenomics and culture.</title>
        <authorList>
            <person name="Gilroy R."/>
            <person name="Ravi A."/>
            <person name="Getino M."/>
            <person name="Pursley I."/>
            <person name="Horton D.L."/>
            <person name="Alikhan N.F."/>
            <person name="Baker D."/>
            <person name="Gharbi K."/>
            <person name="Hall N."/>
            <person name="Watson M."/>
            <person name="Adriaenssens E.M."/>
            <person name="Foster-Nyarko E."/>
            <person name="Jarju S."/>
            <person name="Secka A."/>
            <person name="Antonio M."/>
            <person name="Oren A."/>
            <person name="Chaudhuri R.R."/>
            <person name="La Ragione R."/>
            <person name="Hildebrand F."/>
            <person name="Pallen M.J."/>
        </authorList>
    </citation>
    <scope>NUCLEOTIDE SEQUENCE</scope>
    <source>
        <strain evidence="3">CHK192-19661</strain>
    </source>
</reference>
<dbReference type="InterPro" id="IPR041273">
    <property type="entry name" value="NAT_N"/>
</dbReference>
<evidence type="ECO:0000259" key="2">
    <source>
        <dbReference type="Pfam" id="PF18164"/>
    </source>
</evidence>
<dbReference type="Proteomes" id="UP000824025">
    <property type="component" value="Unassembled WGS sequence"/>
</dbReference>